<sequence>MDKQSDSFLDHTTQRLLDMDGSCAASSSGLVFTNWETLDLYQMVHHSPTDDCPHTPLPDDDIACDTYFTPGLPRHFEMGVSLYPTNKTVLETPMSPSGCDMLQDLGDSFASCPIPHYSVPEGSVWDLMTPSDGDAVWDLSDMDPEIRNISERVQLELLSLQEPPVSISHQAPSWSSENEQGSPSLRLATSHINAFRYPCRYSGCTRTFARKEDARRHYTTNHENINRRRLRYCMQGEFPGLIFKWCYN</sequence>
<dbReference type="InterPro" id="IPR013087">
    <property type="entry name" value="Znf_C2H2_type"/>
</dbReference>
<protein>
    <submittedName>
        <fullName evidence="3">Zinc finger odd-paired-like (Opl)</fullName>
    </submittedName>
</protein>
<dbReference type="Proteomes" id="UP000546213">
    <property type="component" value="Unassembled WGS sequence"/>
</dbReference>
<dbReference type="GO" id="GO:0008270">
    <property type="term" value="F:zinc ion binding"/>
    <property type="evidence" value="ECO:0007669"/>
    <property type="project" value="UniProtKB-KW"/>
</dbReference>
<evidence type="ECO:0000256" key="1">
    <source>
        <dbReference type="PROSITE-ProRule" id="PRU00042"/>
    </source>
</evidence>
<evidence type="ECO:0000259" key="2">
    <source>
        <dbReference type="PROSITE" id="PS50157"/>
    </source>
</evidence>
<organism evidence="3 4">
    <name type="scientific">Fusarium pseudocircinatum</name>
    <dbReference type="NCBI Taxonomy" id="56676"/>
    <lineage>
        <taxon>Eukaryota</taxon>
        <taxon>Fungi</taxon>
        <taxon>Dikarya</taxon>
        <taxon>Ascomycota</taxon>
        <taxon>Pezizomycotina</taxon>
        <taxon>Sordariomycetes</taxon>
        <taxon>Hypocreomycetidae</taxon>
        <taxon>Hypocreales</taxon>
        <taxon>Nectriaceae</taxon>
        <taxon>Fusarium</taxon>
        <taxon>Fusarium fujikuroi species complex</taxon>
    </lineage>
</organism>
<dbReference type="OrthoDB" id="10018191at2759"/>
<evidence type="ECO:0000313" key="3">
    <source>
        <dbReference type="EMBL" id="KAF5574273.1"/>
    </source>
</evidence>
<dbReference type="PROSITE" id="PS50157">
    <property type="entry name" value="ZINC_FINGER_C2H2_2"/>
    <property type="match status" value="1"/>
</dbReference>
<dbReference type="AlphaFoldDB" id="A0A8H5KJ68"/>
<keyword evidence="1" id="KW-0863">Zinc-finger</keyword>
<name>A0A8H5KJ68_9HYPO</name>
<dbReference type="Gene3D" id="3.30.160.60">
    <property type="entry name" value="Classic Zinc Finger"/>
    <property type="match status" value="1"/>
</dbReference>
<keyword evidence="4" id="KW-1185">Reference proteome</keyword>
<evidence type="ECO:0000313" key="4">
    <source>
        <dbReference type="Proteomes" id="UP000546213"/>
    </source>
</evidence>
<proteinExistence type="predicted"/>
<gene>
    <name evidence="3" type="ORF">FPCIR_13668</name>
</gene>
<keyword evidence="1" id="KW-0862">Zinc</keyword>
<dbReference type="EMBL" id="JAAOAS010000535">
    <property type="protein sequence ID" value="KAF5574273.1"/>
    <property type="molecule type" value="Genomic_DNA"/>
</dbReference>
<keyword evidence="1" id="KW-0479">Metal-binding</keyword>
<feature type="domain" description="C2H2-type" evidence="2">
    <location>
        <begin position="197"/>
        <end position="227"/>
    </location>
</feature>
<accession>A0A8H5KJ68</accession>
<comment type="caution">
    <text evidence="3">The sequence shown here is derived from an EMBL/GenBank/DDBJ whole genome shotgun (WGS) entry which is preliminary data.</text>
</comment>
<dbReference type="PROSITE" id="PS00028">
    <property type="entry name" value="ZINC_FINGER_C2H2_1"/>
    <property type="match status" value="1"/>
</dbReference>
<reference evidence="3 4" key="1">
    <citation type="submission" date="2020-05" db="EMBL/GenBank/DDBJ databases">
        <title>Identification and distribution of gene clusters putatively required for synthesis of sphingolipid metabolism inhibitors in phylogenetically diverse species of the filamentous fungus Fusarium.</title>
        <authorList>
            <person name="Kim H.-S."/>
            <person name="Busman M."/>
            <person name="Brown D.W."/>
            <person name="Divon H."/>
            <person name="Uhlig S."/>
            <person name="Proctor R.H."/>
        </authorList>
    </citation>
    <scope>NUCLEOTIDE SEQUENCE [LARGE SCALE GENOMIC DNA]</scope>
    <source>
        <strain evidence="3 4">NRRL 36939</strain>
    </source>
</reference>